<evidence type="ECO:0008006" key="3">
    <source>
        <dbReference type="Google" id="ProtNLM"/>
    </source>
</evidence>
<dbReference type="OrthoDB" id="5425890at2759"/>
<reference evidence="1" key="1">
    <citation type="journal article" date="2020" name="Stud. Mycol.">
        <title>101 Dothideomycetes genomes: a test case for predicting lifestyles and emergence of pathogens.</title>
        <authorList>
            <person name="Haridas S."/>
            <person name="Albert R."/>
            <person name="Binder M."/>
            <person name="Bloem J."/>
            <person name="Labutti K."/>
            <person name="Salamov A."/>
            <person name="Andreopoulos B."/>
            <person name="Baker S."/>
            <person name="Barry K."/>
            <person name="Bills G."/>
            <person name="Bluhm B."/>
            <person name="Cannon C."/>
            <person name="Castanera R."/>
            <person name="Culley D."/>
            <person name="Daum C."/>
            <person name="Ezra D."/>
            <person name="Gonzalez J."/>
            <person name="Henrissat B."/>
            <person name="Kuo A."/>
            <person name="Liang C."/>
            <person name="Lipzen A."/>
            <person name="Lutzoni F."/>
            <person name="Magnuson J."/>
            <person name="Mondo S."/>
            <person name="Nolan M."/>
            <person name="Ohm R."/>
            <person name="Pangilinan J."/>
            <person name="Park H.-J."/>
            <person name="Ramirez L."/>
            <person name="Alfaro M."/>
            <person name="Sun H."/>
            <person name="Tritt A."/>
            <person name="Yoshinaga Y."/>
            <person name="Zwiers L.-H."/>
            <person name="Turgeon B."/>
            <person name="Goodwin S."/>
            <person name="Spatafora J."/>
            <person name="Crous P."/>
            <person name="Grigoriev I."/>
        </authorList>
    </citation>
    <scope>NUCLEOTIDE SEQUENCE</scope>
    <source>
        <strain evidence="1">CBS 161.51</strain>
    </source>
</reference>
<accession>A0A6A5SH48</accession>
<proteinExistence type="predicted"/>
<sequence length="114" mass="12949">MARRVKALDWSRHDKHIYEKLAEWFDVIGKQLETPAIVPENVYNMDETGALLSSLALLEVLVGKDNMRNYKRAGIKRTLVTAIEFISTDSGIPFPSYNVALRDASEHMDHPSHP</sequence>
<organism evidence="1 2">
    <name type="scientific">Clathrospora elynae</name>
    <dbReference type="NCBI Taxonomy" id="706981"/>
    <lineage>
        <taxon>Eukaryota</taxon>
        <taxon>Fungi</taxon>
        <taxon>Dikarya</taxon>
        <taxon>Ascomycota</taxon>
        <taxon>Pezizomycotina</taxon>
        <taxon>Dothideomycetes</taxon>
        <taxon>Pleosporomycetidae</taxon>
        <taxon>Pleosporales</taxon>
        <taxon>Diademaceae</taxon>
        <taxon>Clathrospora</taxon>
    </lineage>
</organism>
<name>A0A6A5SH48_9PLEO</name>
<keyword evidence="2" id="KW-1185">Reference proteome</keyword>
<evidence type="ECO:0000313" key="1">
    <source>
        <dbReference type="EMBL" id="KAF1937826.1"/>
    </source>
</evidence>
<dbReference type="AlphaFoldDB" id="A0A6A5SH48"/>
<evidence type="ECO:0000313" key="2">
    <source>
        <dbReference type="Proteomes" id="UP000800038"/>
    </source>
</evidence>
<dbReference type="Proteomes" id="UP000800038">
    <property type="component" value="Unassembled WGS sequence"/>
</dbReference>
<protein>
    <recommendedName>
        <fullName evidence="3">DDE-1 domain-containing protein</fullName>
    </recommendedName>
</protein>
<gene>
    <name evidence="1" type="ORF">EJ02DRAFT_475569</name>
</gene>
<dbReference type="EMBL" id="ML976124">
    <property type="protein sequence ID" value="KAF1937826.1"/>
    <property type="molecule type" value="Genomic_DNA"/>
</dbReference>